<dbReference type="PANTHER" id="PTHR33991">
    <property type="entry name" value="DNA REPAIR PROTEIN RECO"/>
    <property type="match status" value="1"/>
</dbReference>
<dbReference type="Pfam" id="PF11967">
    <property type="entry name" value="RecO_N"/>
    <property type="match status" value="1"/>
</dbReference>
<evidence type="ECO:0000313" key="5">
    <source>
        <dbReference type="EMBL" id="PVY41560.1"/>
    </source>
</evidence>
<dbReference type="InterPro" id="IPR012340">
    <property type="entry name" value="NA-bd_OB-fold"/>
</dbReference>
<dbReference type="SUPFAM" id="SSF50249">
    <property type="entry name" value="Nucleic acid-binding proteins"/>
    <property type="match status" value="1"/>
</dbReference>
<keyword evidence="6" id="KW-1185">Reference proteome</keyword>
<name>A0A2U1AYQ6_9BACT</name>
<sequence>MVSTQLIVLSKQPYKENALLLGGLSPDYGRVSLVANGAQKLSAKDFPAADLFRELEVEFDDSGNSDLHTAKKLELIFNFDRIALKPQHFKLAGRIGGFLLKNAVPGVPQPFTYDALRSILTQLCLDDDVQGRWTMEQCSVVLKITYLYENGLLPEAASPEQSDFLEQLVAAGIEDSPLPECRPDYWKTLNGWLSSLLDYHKLAR</sequence>
<dbReference type="GO" id="GO:0043590">
    <property type="term" value="C:bacterial nucleoid"/>
    <property type="evidence" value="ECO:0007669"/>
    <property type="project" value="TreeGrafter"/>
</dbReference>
<evidence type="ECO:0000313" key="6">
    <source>
        <dbReference type="Proteomes" id="UP000245959"/>
    </source>
</evidence>
<evidence type="ECO:0000256" key="2">
    <source>
        <dbReference type="ARBA" id="ARBA00023172"/>
    </source>
</evidence>
<evidence type="ECO:0000259" key="4">
    <source>
        <dbReference type="Pfam" id="PF11967"/>
    </source>
</evidence>
<evidence type="ECO:0000256" key="3">
    <source>
        <dbReference type="ARBA" id="ARBA00023204"/>
    </source>
</evidence>
<dbReference type="AlphaFoldDB" id="A0A2U1AYQ6"/>
<dbReference type="GO" id="GO:0006310">
    <property type="term" value="P:DNA recombination"/>
    <property type="evidence" value="ECO:0007669"/>
    <property type="project" value="UniProtKB-KW"/>
</dbReference>
<protein>
    <submittedName>
        <fullName evidence="5">DNA replication and repair protein RecO</fullName>
    </submittedName>
</protein>
<dbReference type="GO" id="GO:0006302">
    <property type="term" value="P:double-strand break repair"/>
    <property type="evidence" value="ECO:0007669"/>
    <property type="project" value="TreeGrafter"/>
</dbReference>
<dbReference type="PANTHER" id="PTHR33991:SF1">
    <property type="entry name" value="DNA REPAIR PROTEIN RECO"/>
    <property type="match status" value="1"/>
</dbReference>
<evidence type="ECO:0000256" key="1">
    <source>
        <dbReference type="ARBA" id="ARBA00022763"/>
    </source>
</evidence>
<dbReference type="RefSeq" id="WP_116883982.1">
    <property type="nucleotide sequence ID" value="NZ_CAJKCJ010000100.1"/>
</dbReference>
<comment type="caution">
    <text evidence="5">The sequence shown here is derived from an EMBL/GenBank/DDBJ whole genome shotgun (WGS) entry which is preliminary data.</text>
</comment>
<accession>A0A2U1AYQ6</accession>
<proteinExistence type="predicted"/>
<dbReference type="EMBL" id="QEKH01000013">
    <property type="protein sequence ID" value="PVY41560.1"/>
    <property type="molecule type" value="Genomic_DNA"/>
</dbReference>
<keyword evidence="3" id="KW-0234">DNA repair</keyword>
<dbReference type="GeneID" id="78295288"/>
<reference evidence="5 6" key="1">
    <citation type="submission" date="2018-04" db="EMBL/GenBank/DDBJ databases">
        <title>Genomic Encyclopedia of Type Strains, Phase IV (KMG-IV): sequencing the most valuable type-strain genomes for metagenomic binning, comparative biology and taxonomic classification.</title>
        <authorList>
            <person name="Goeker M."/>
        </authorList>
    </citation>
    <scope>NUCLEOTIDE SEQUENCE [LARGE SCALE GENOMIC DNA]</scope>
    <source>
        <strain evidence="5 6">DSM 14823</strain>
    </source>
</reference>
<gene>
    <name evidence="5" type="ORF">C8D82_11332</name>
</gene>
<keyword evidence="2" id="KW-0233">DNA recombination</keyword>
<organism evidence="5 6">
    <name type="scientific">Victivallis vadensis</name>
    <dbReference type="NCBI Taxonomy" id="172901"/>
    <lineage>
        <taxon>Bacteria</taxon>
        <taxon>Pseudomonadati</taxon>
        <taxon>Lentisphaerota</taxon>
        <taxon>Lentisphaeria</taxon>
        <taxon>Victivallales</taxon>
        <taxon>Victivallaceae</taxon>
        <taxon>Victivallis</taxon>
    </lineage>
</organism>
<dbReference type="InterPro" id="IPR022572">
    <property type="entry name" value="DNA_rep/recomb_RecO_N"/>
</dbReference>
<keyword evidence="1" id="KW-0227">DNA damage</keyword>
<feature type="domain" description="DNA replication/recombination mediator RecO N-terminal" evidence="4">
    <location>
        <begin position="2"/>
        <end position="78"/>
    </location>
</feature>
<dbReference type="Proteomes" id="UP000245959">
    <property type="component" value="Unassembled WGS sequence"/>
</dbReference>
<dbReference type="InterPro" id="IPR003717">
    <property type="entry name" value="RecO"/>
</dbReference>
<dbReference type="Gene3D" id="2.40.50.140">
    <property type="entry name" value="Nucleic acid-binding proteins"/>
    <property type="match status" value="1"/>
</dbReference>